<keyword evidence="1" id="KW-1185">Reference proteome</keyword>
<sequence length="204" mass="24033">MSFYIRNKLKLTIQSCAFAWKHQNVGIFKTVEGVISSKDVFQSRGGEHLLKDCPIEFYKIYDHIRRLGYMDRPNYMLIRRTITEICERRNFSIEDPFDWEEGGRYHKEYLRTIEQLENENQHNLGKRTEATARKQEELETVYSSADLSCEHSDVPTARDLVSGRSKEHRSSMDLSSIYRLLHRYPYNPASNTALSEWSDVGNHF</sequence>
<evidence type="ECO:0000313" key="1">
    <source>
        <dbReference type="Proteomes" id="UP000887569"/>
    </source>
</evidence>
<evidence type="ECO:0000313" key="2">
    <source>
        <dbReference type="WBParaSite" id="PgE059_g007_t04"/>
    </source>
</evidence>
<dbReference type="Proteomes" id="UP000887569">
    <property type="component" value="Unplaced"/>
</dbReference>
<name>A0A914ZZL7_PARUN</name>
<reference evidence="2" key="1">
    <citation type="submission" date="2022-11" db="UniProtKB">
        <authorList>
            <consortium name="WormBaseParasite"/>
        </authorList>
    </citation>
    <scope>IDENTIFICATION</scope>
</reference>
<proteinExistence type="predicted"/>
<accession>A0A914ZZL7</accession>
<dbReference type="WBParaSite" id="PgE059_g007_t04">
    <property type="protein sequence ID" value="PgE059_g007_t04"/>
    <property type="gene ID" value="PgE059_g007"/>
</dbReference>
<dbReference type="AlphaFoldDB" id="A0A914ZZL7"/>
<organism evidence="1 2">
    <name type="scientific">Parascaris univalens</name>
    <name type="common">Nematode worm</name>
    <dbReference type="NCBI Taxonomy" id="6257"/>
    <lineage>
        <taxon>Eukaryota</taxon>
        <taxon>Metazoa</taxon>
        <taxon>Ecdysozoa</taxon>
        <taxon>Nematoda</taxon>
        <taxon>Chromadorea</taxon>
        <taxon>Rhabditida</taxon>
        <taxon>Spirurina</taxon>
        <taxon>Ascaridomorpha</taxon>
        <taxon>Ascaridoidea</taxon>
        <taxon>Ascarididae</taxon>
        <taxon>Parascaris</taxon>
    </lineage>
</organism>
<protein>
    <submittedName>
        <fullName evidence="2">Protein kinase domain-containing protein</fullName>
    </submittedName>
</protein>
<dbReference type="Gene3D" id="1.10.510.10">
    <property type="entry name" value="Transferase(Phosphotransferase) domain 1"/>
    <property type="match status" value="1"/>
</dbReference>